<gene>
    <name evidence="2" type="ORF">NEQG_01637</name>
</gene>
<keyword evidence="3" id="KW-1185">Reference proteome</keyword>
<feature type="transmembrane region" description="Helical" evidence="1">
    <location>
        <begin position="140"/>
        <end position="158"/>
    </location>
</feature>
<organism evidence="2 3">
    <name type="scientific">Nematocida parisii (strain ERTm3)</name>
    <name type="common">Nematode killer fungus</name>
    <dbReference type="NCBI Taxonomy" id="935791"/>
    <lineage>
        <taxon>Eukaryota</taxon>
        <taxon>Fungi</taxon>
        <taxon>Fungi incertae sedis</taxon>
        <taxon>Microsporidia</taxon>
        <taxon>Nematocida</taxon>
    </lineage>
</organism>
<sequence>MPSLIKHECQEISSQPEKPPLDTLTHTITIYITIFAYFSIGVVSVLMQEGAFYNAIDTIYAVKSNNLKYFVFYIMQCIFYFYALLILHRTNNKYTNRIPQLFINKHSYVLGFTGWGFSLLLIFIIITYQINTLKYSIVEIYTYFSMCMLISIGMALLFKKMYMKHYVIQALAGPFLMLYLSLFMCSALHITAHIFSAYLQYVWTLE</sequence>
<feature type="transmembrane region" description="Helical" evidence="1">
    <location>
        <begin position="67"/>
        <end position="87"/>
    </location>
</feature>
<protein>
    <submittedName>
        <fullName evidence="2">Uncharacterized protein</fullName>
    </submittedName>
</protein>
<evidence type="ECO:0000313" key="2">
    <source>
        <dbReference type="EMBL" id="EIJ88193.1"/>
    </source>
</evidence>
<dbReference type="InParanoid" id="I3EG46"/>
<keyword evidence="1" id="KW-1133">Transmembrane helix</keyword>
<dbReference type="Proteomes" id="UP000002872">
    <property type="component" value="Unassembled WGS sequence"/>
</dbReference>
<name>I3EG46_NEMP3</name>
<feature type="transmembrane region" description="Helical" evidence="1">
    <location>
        <begin position="28"/>
        <end position="47"/>
    </location>
</feature>
<dbReference type="OrthoDB" id="10314781at2759"/>
<dbReference type="EMBL" id="GL870879">
    <property type="protein sequence ID" value="EIJ88193.1"/>
    <property type="molecule type" value="Genomic_DNA"/>
</dbReference>
<accession>I3EG46</accession>
<dbReference type="HOGENOM" id="CLU_1332257_0_0_1"/>
<keyword evidence="1" id="KW-0472">Membrane</keyword>
<evidence type="ECO:0000313" key="3">
    <source>
        <dbReference type="Proteomes" id="UP000002872"/>
    </source>
</evidence>
<feature type="transmembrane region" description="Helical" evidence="1">
    <location>
        <begin position="108"/>
        <end position="128"/>
    </location>
</feature>
<reference evidence="2" key="1">
    <citation type="submission" date="2011-01" db="EMBL/GenBank/DDBJ databases">
        <title>The Genome Sequence of Nematocida parisii strain ERTm3.</title>
        <authorList>
            <consortium name="The Broad Institute Genome Sequencing Platform"/>
            <consortium name="The Broad Institute Genome Sequencing Center for Infectious Disease"/>
            <person name="Cuomo C."/>
            <person name="Troemel E."/>
            <person name="Young S.K."/>
            <person name="Zeng Q."/>
            <person name="Gargeya S."/>
            <person name="Fitzgerald M."/>
            <person name="Haas B."/>
            <person name="Abouelleil A."/>
            <person name="Alvarado L."/>
            <person name="Arachchi H.M."/>
            <person name="Berlin A."/>
            <person name="Chapman S.B."/>
            <person name="Gearin G."/>
            <person name="Goldberg J."/>
            <person name="Griggs A."/>
            <person name="Gujja S."/>
            <person name="Hansen M."/>
            <person name="Heiman D."/>
            <person name="Howarth C."/>
            <person name="Larimer J."/>
            <person name="Lui A."/>
            <person name="MacDonald P.J.P."/>
            <person name="McCowen C."/>
            <person name="Montmayeur A."/>
            <person name="Murphy C."/>
            <person name="Neiman D."/>
            <person name="Pearson M."/>
            <person name="Priest M."/>
            <person name="Roberts A."/>
            <person name="Saif S."/>
            <person name="Shea T."/>
            <person name="Sisk P."/>
            <person name="Stolte C."/>
            <person name="Sykes S."/>
            <person name="Wortman J."/>
            <person name="Nusbaum C."/>
            <person name="Birren B."/>
        </authorList>
    </citation>
    <scope>NUCLEOTIDE SEQUENCE</scope>
    <source>
        <strain evidence="2">ERTm3</strain>
    </source>
</reference>
<dbReference type="AlphaFoldDB" id="I3EG46"/>
<feature type="transmembrane region" description="Helical" evidence="1">
    <location>
        <begin position="170"/>
        <end position="195"/>
    </location>
</feature>
<keyword evidence="1" id="KW-0812">Transmembrane</keyword>
<evidence type="ECO:0000256" key="1">
    <source>
        <dbReference type="SAM" id="Phobius"/>
    </source>
</evidence>
<proteinExistence type="predicted"/>
<dbReference type="VEuPathDB" id="MicrosporidiaDB:NEQG_01637"/>